<dbReference type="Pfam" id="PF03724">
    <property type="entry name" value="META"/>
    <property type="match status" value="1"/>
</dbReference>
<dbReference type="Proteomes" id="UP000602532">
    <property type="component" value="Unassembled WGS sequence"/>
</dbReference>
<feature type="domain" description="DUF306" evidence="1">
    <location>
        <begin position="7"/>
        <end position="53"/>
    </location>
</feature>
<evidence type="ECO:0000259" key="1">
    <source>
        <dbReference type="Pfam" id="PF03724"/>
    </source>
</evidence>
<dbReference type="Gene3D" id="2.40.128.270">
    <property type="match status" value="1"/>
</dbReference>
<evidence type="ECO:0000313" key="2">
    <source>
        <dbReference type="EMBL" id="MBD8024009.1"/>
    </source>
</evidence>
<proteinExistence type="predicted"/>
<sequence length="87" mass="9010">MGAEGEPYLSFAPDGTLSGYDGCNDVNGRWTQDPDGHITFSEVSLTATVCDGVDTWLSKGRSVTIADDFLYINGAAGSPIGGLPPSP</sequence>
<keyword evidence="3" id="KW-1185">Reference proteome</keyword>
<dbReference type="RefSeq" id="WP_191766332.1">
    <property type="nucleotide sequence ID" value="NZ_JACSPM010000003.1"/>
</dbReference>
<accession>A0ABR8X407</accession>
<gene>
    <name evidence="2" type="ORF">H9622_10425</name>
</gene>
<organism evidence="2 3">
    <name type="scientific">Microbacterium gallinarum</name>
    <dbReference type="NCBI Taxonomy" id="2762209"/>
    <lineage>
        <taxon>Bacteria</taxon>
        <taxon>Bacillati</taxon>
        <taxon>Actinomycetota</taxon>
        <taxon>Actinomycetes</taxon>
        <taxon>Micrococcales</taxon>
        <taxon>Microbacteriaceae</taxon>
        <taxon>Microbacterium</taxon>
    </lineage>
</organism>
<evidence type="ECO:0000313" key="3">
    <source>
        <dbReference type="Proteomes" id="UP000602532"/>
    </source>
</evidence>
<reference evidence="2 3" key="1">
    <citation type="submission" date="2020-08" db="EMBL/GenBank/DDBJ databases">
        <title>A Genomic Blueprint of the Chicken Gut Microbiome.</title>
        <authorList>
            <person name="Gilroy R."/>
            <person name="Ravi A."/>
            <person name="Getino M."/>
            <person name="Pursley I."/>
            <person name="Horton D.L."/>
            <person name="Alikhan N.-F."/>
            <person name="Baker D."/>
            <person name="Gharbi K."/>
            <person name="Hall N."/>
            <person name="Watson M."/>
            <person name="Adriaenssens E.M."/>
            <person name="Foster-Nyarko E."/>
            <person name="Jarju S."/>
            <person name="Secka A."/>
            <person name="Antonio M."/>
            <person name="Oren A."/>
            <person name="Chaudhuri R."/>
            <person name="La Ragione R.M."/>
            <person name="Hildebrand F."/>
            <person name="Pallen M.J."/>
        </authorList>
    </citation>
    <scope>NUCLEOTIDE SEQUENCE [LARGE SCALE GENOMIC DNA]</scope>
    <source>
        <strain evidence="2 3">Sa1CUA4</strain>
    </source>
</reference>
<name>A0ABR8X407_9MICO</name>
<comment type="caution">
    <text evidence="2">The sequence shown here is derived from an EMBL/GenBank/DDBJ whole genome shotgun (WGS) entry which is preliminary data.</text>
</comment>
<dbReference type="InterPro" id="IPR038670">
    <property type="entry name" value="HslJ-like_sf"/>
</dbReference>
<dbReference type="EMBL" id="JACSPM010000003">
    <property type="protein sequence ID" value="MBD8024009.1"/>
    <property type="molecule type" value="Genomic_DNA"/>
</dbReference>
<protein>
    <submittedName>
        <fullName evidence="2">META domain-containing protein</fullName>
    </submittedName>
</protein>
<dbReference type="InterPro" id="IPR005184">
    <property type="entry name" value="DUF306_Meta_HslJ"/>
</dbReference>